<dbReference type="InterPro" id="IPR005123">
    <property type="entry name" value="Oxoglu/Fe-dep_dioxygenase_dom"/>
</dbReference>
<evidence type="ECO:0000256" key="4">
    <source>
        <dbReference type="ARBA" id="ARBA00022741"/>
    </source>
</evidence>
<dbReference type="GO" id="GO:0003723">
    <property type="term" value="F:RNA binding"/>
    <property type="evidence" value="ECO:0007669"/>
    <property type="project" value="InterPro"/>
</dbReference>
<dbReference type="GO" id="GO:0008174">
    <property type="term" value="F:mRNA methyltransferase activity"/>
    <property type="evidence" value="ECO:0007669"/>
    <property type="project" value="UniProtKB-UniRule"/>
</dbReference>
<comment type="catalytic activity">
    <reaction evidence="9">
        <text>ATP + H2O = ADP + phosphate + H(+)</text>
        <dbReference type="Rhea" id="RHEA:13065"/>
        <dbReference type="ChEBI" id="CHEBI:15377"/>
        <dbReference type="ChEBI" id="CHEBI:15378"/>
        <dbReference type="ChEBI" id="CHEBI:30616"/>
        <dbReference type="ChEBI" id="CHEBI:43474"/>
        <dbReference type="ChEBI" id="CHEBI:456216"/>
        <dbReference type="EC" id="3.6.4.13"/>
    </reaction>
</comment>
<dbReference type="InterPro" id="IPR001788">
    <property type="entry name" value="RNA-dep_RNA_pol_alsuvir"/>
</dbReference>
<dbReference type="GO" id="GO:0003724">
    <property type="term" value="F:RNA helicase activity"/>
    <property type="evidence" value="ECO:0007669"/>
    <property type="project" value="UniProtKB-EC"/>
</dbReference>
<keyword evidence="7" id="KW-0067">ATP-binding</keyword>
<feature type="domain" description="(+)RNA virus helicase C-terminal" evidence="12">
    <location>
        <begin position="1023"/>
        <end position="1338"/>
    </location>
</feature>
<dbReference type="GO" id="GO:0016787">
    <property type="term" value="F:hydrolase activity"/>
    <property type="evidence" value="ECO:0007669"/>
    <property type="project" value="UniProtKB-KW"/>
</dbReference>
<dbReference type="SUPFAM" id="SSF56672">
    <property type="entry name" value="DNA/RNA polymerases"/>
    <property type="match status" value="1"/>
</dbReference>
<dbReference type="PROSITE" id="PS51657">
    <property type="entry name" value="PSRV_HELICASE"/>
    <property type="match status" value="1"/>
</dbReference>
<dbReference type="GO" id="GO:0016556">
    <property type="term" value="P:mRNA modification"/>
    <property type="evidence" value="ECO:0007669"/>
    <property type="project" value="InterPro"/>
</dbReference>
<evidence type="ECO:0000256" key="7">
    <source>
        <dbReference type="ARBA" id="ARBA00022840"/>
    </source>
</evidence>
<dbReference type="InterPro" id="IPR037151">
    <property type="entry name" value="AlkB-like_sf"/>
</dbReference>
<dbReference type="Pfam" id="PF00978">
    <property type="entry name" value="RdRP_2"/>
    <property type="match status" value="1"/>
</dbReference>
<keyword evidence="2" id="KW-0808">Transferase</keyword>
<dbReference type="SUPFAM" id="SSF52540">
    <property type="entry name" value="P-loop containing nucleoside triphosphate hydrolases"/>
    <property type="match status" value="2"/>
</dbReference>
<dbReference type="Gene3D" id="3.40.50.300">
    <property type="entry name" value="P-loop containing nucleotide triphosphate hydrolases"/>
    <property type="match status" value="1"/>
</dbReference>
<keyword evidence="4" id="KW-0547">Nucleotide-binding</keyword>
<evidence type="ECO:0000256" key="2">
    <source>
        <dbReference type="ARBA" id="ARBA00022679"/>
    </source>
</evidence>
<dbReference type="Gene3D" id="2.60.120.590">
    <property type="entry name" value="Alpha-ketoglutarate-dependent dioxygenase AlkB-like"/>
    <property type="match status" value="1"/>
</dbReference>
<dbReference type="InterPro" id="IPR043502">
    <property type="entry name" value="DNA/RNA_pol_sf"/>
</dbReference>
<dbReference type="InterPro" id="IPR007094">
    <property type="entry name" value="RNA-dir_pol_PSvirus"/>
</dbReference>
<evidence type="ECO:0000313" key="14">
    <source>
        <dbReference type="EMBL" id="AMZ01550.1"/>
    </source>
</evidence>
<dbReference type="InterPro" id="IPR002588">
    <property type="entry name" value="Alphavirus-like_MT_dom"/>
</dbReference>
<accession>A0A1X9H7U5</accession>
<dbReference type="EMBL" id="KU971246">
    <property type="protein sequence ID" value="AMZ01550.1"/>
    <property type="molecule type" value="Genomic_RNA"/>
</dbReference>
<proteinExistence type="predicted"/>
<dbReference type="Pfam" id="PF01660">
    <property type="entry name" value="Vmethyltransf"/>
    <property type="match status" value="1"/>
</dbReference>
<keyword evidence="8" id="KW-0693">Viral RNA replication</keyword>
<keyword evidence="5" id="KW-0378">Hydrolase</keyword>
<evidence type="ECO:0000256" key="9">
    <source>
        <dbReference type="ARBA" id="ARBA00047984"/>
    </source>
</evidence>
<dbReference type="PROSITE" id="PS51743">
    <property type="entry name" value="ALPHAVIRUS_MT"/>
    <property type="match status" value="1"/>
</dbReference>
<dbReference type="InterPro" id="IPR027417">
    <property type="entry name" value="P-loop_NTPase"/>
</dbReference>
<dbReference type="PROSITE" id="PS50507">
    <property type="entry name" value="RDRP_SSRNA_POS"/>
    <property type="match status" value="1"/>
</dbReference>
<dbReference type="GO" id="GO:0039694">
    <property type="term" value="P:viral RNA genome replication"/>
    <property type="evidence" value="ECO:0007669"/>
    <property type="project" value="InterPro"/>
</dbReference>
<dbReference type="CDD" id="cd23245">
    <property type="entry name" value="Betaflexiviridae_RdRp"/>
    <property type="match status" value="1"/>
</dbReference>
<dbReference type="GO" id="GO:0006351">
    <property type="term" value="P:DNA-templated transcription"/>
    <property type="evidence" value="ECO:0007669"/>
    <property type="project" value="InterPro"/>
</dbReference>
<evidence type="ECO:0000259" key="13">
    <source>
        <dbReference type="PROSITE" id="PS51743"/>
    </source>
</evidence>
<organism evidence="14">
    <name type="scientific">Grapevine berry inner necrosis virus</name>
    <dbReference type="NCBI Taxonomy" id="81877"/>
    <lineage>
        <taxon>Viruses</taxon>
        <taxon>Riboviria</taxon>
        <taxon>Orthornavirae</taxon>
        <taxon>Kitrinoviricota</taxon>
        <taxon>Alsuviricetes</taxon>
        <taxon>Tymovirales</taxon>
        <taxon>Betaflexiviridae</taxon>
        <taxon>Trivirinae</taxon>
        <taxon>Trichovirus</taxon>
        <taxon>Trichovirus necroacini</taxon>
    </lineage>
</organism>
<reference evidence="14" key="1">
    <citation type="thesis" date="2016" institute="Plant Pathology" country="Huazhong Agricultural University, China">
        <title>Identification of Virus Species and Molecular Characteristics of Grape Leaf and Circle Symptoms Identification And Molecular Characteristics of Viruses from Grapevines Caused Leafroll And Ringspot.</title>
        <authorList>
            <person name="Fan X."/>
        </authorList>
    </citation>
    <scope>NUCLEOTIDE SEQUENCE</scope>
    <source>
        <strain evidence="14">LN_ANSJ_RS</strain>
    </source>
</reference>
<keyword evidence="3" id="KW-0548">Nucleotidyltransferase</keyword>
<dbReference type="PROSITE" id="PS51471">
    <property type="entry name" value="FE2OG_OXY"/>
    <property type="match status" value="1"/>
</dbReference>
<evidence type="ECO:0000256" key="8">
    <source>
        <dbReference type="ARBA" id="ARBA00022953"/>
    </source>
</evidence>
<keyword evidence="6" id="KW-0347">Helicase</keyword>
<keyword evidence="1" id="KW-0696">RNA-directed RNA polymerase</keyword>
<name>A0A1X9H7U5_9VIRU</name>
<evidence type="ECO:0000259" key="12">
    <source>
        <dbReference type="PROSITE" id="PS51657"/>
    </source>
</evidence>
<feature type="domain" description="Fe2OG dioxygenase" evidence="11">
    <location>
        <begin position="746"/>
        <end position="833"/>
    </location>
</feature>
<dbReference type="GO" id="GO:0006396">
    <property type="term" value="P:RNA processing"/>
    <property type="evidence" value="ECO:0007669"/>
    <property type="project" value="InterPro"/>
</dbReference>
<protein>
    <submittedName>
        <fullName evidence="14">RdRP</fullName>
    </submittedName>
</protein>
<dbReference type="GO" id="GO:0005524">
    <property type="term" value="F:ATP binding"/>
    <property type="evidence" value="ECO:0007669"/>
    <property type="project" value="UniProtKB-KW"/>
</dbReference>
<evidence type="ECO:0000259" key="10">
    <source>
        <dbReference type="PROSITE" id="PS50507"/>
    </source>
</evidence>
<evidence type="ECO:0000256" key="6">
    <source>
        <dbReference type="ARBA" id="ARBA00022806"/>
    </source>
</evidence>
<evidence type="ECO:0000259" key="11">
    <source>
        <dbReference type="PROSITE" id="PS51471"/>
    </source>
</evidence>
<dbReference type="Pfam" id="PF01443">
    <property type="entry name" value="Viral_helicase1"/>
    <property type="match status" value="1"/>
</dbReference>
<dbReference type="InterPro" id="IPR027351">
    <property type="entry name" value="(+)RNA_virus_helicase_core_dom"/>
</dbReference>
<feature type="domain" description="RdRp catalytic" evidence="10">
    <location>
        <begin position="1617"/>
        <end position="1724"/>
    </location>
</feature>
<evidence type="ECO:0000256" key="1">
    <source>
        <dbReference type="ARBA" id="ARBA00022484"/>
    </source>
</evidence>
<dbReference type="SUPFAM" id="SSF51197">
    <property type="entry name" value="Clavaminate synthase-like"/>
    <property type="match status" value="1"/>
</dbReference>
<dbReference type="GO" id="GO:0003968">
    <property type="term" value="F:RNA-directed RNA polymerase activity"/>
    <property type="evidence" value="ECO:0007669"/>
    <property type="project" value="UniProtKB-KW"/>
</dbReference>
<feature type="domain" description="Alphavirus-like MT" evidence="13">
    <location>
        <begin position="64"/>
        <end position="234"/>
    </location>
</feature>
<evidence type="ECO:0000256" key="3">
    <source>
        <dbReference type="ARBA" id="ARBA00022695"/>
    </source>
</evidence>
<sequence length="1868" mass="216052">MTFFYRTPTEELISKFTSEEQARIYSPAQRLIENVENQLSSLFFNYHLSEVQKKFLISNGIDLSPFSFRPHSHPACKTLENYFLFSFLPSFLSHSGIKELFLFSIKKAKVARLKNLSDNVQLNLLNRLVEVKDKMRYGMDVSPERIVKKNVGLDIFLHDELHHWSKAQLISFLEVHRPRNLLATFVFPVEILGGFKSSICNFIYEFECRNNRLHFYPDGVMQEAYVQSLESSYLFKTNLIRTAKGCYSVSLHRSIGAHHFFQISRYESELLQTHRSFGPYDILDVGSLFKGKVRVPIEGINLTRFKRILIYLLSLKKPDVNSAVAKLRQLSGDDVSLDEMWVIRDLADRIMSGVSKWSSESIRTVIRDWMVDLCPFKKDFEKFRLIDDFDRHLMKIKPLSFTFSCSDDMDYAFEPEEDLPDFIDDYWTGAQSKIQRDPLQNLVLFGRSSACYSFEPSCFEEAMICIYTMDGTYSDWKKRPLQVRLKSQNSTYTILLSDNYDFPLCLPAPENFFPGIDADEIPFMPFLKENMELDDYILRKSVLDIMQRDSSFYREAYFDPALFLRGTSSLSTDFTNCKVEIHSPHNSEIQTSAVIIEERCDESTALPTQIFTSSLMDKERIHSAVELANEEAGTSLPIEIMEGNLPGATLQLGGTIEKDSEKEIAILPFKVSEDKLLYSLGSTSINVDFESALKDLPHTKLKNRVAFFFHKEGLPYYHDVVLYKTNQVPIWLSDILSKANEFFNCSFNSCLLQIYKEDGQIPWHFDDEDCYDNDDILTLNFSGSCLFEIQGVLECKLEDAEFILMKKGLQSLHKHRVRHTSEGRISLTLRRQVRPPNFSKGLRFLPKVGCFIKAVADQILMDQEDIAIKLGELFFTMLADNGVKLSDVGKFAERLGVNVNLRNGFEVMSFHNNGPEVNISFALNHYRSMGSSERKKGKGIESLPKELARKMSDDDQVDCNGQIIENLRNVYGNFLNEKTYRLDQRRAQKLLKSLLLGTTGVHCSSKLKDGWKIIPNAKSEEFVLRNYVEGVDMWKGSMNWNAKMNLTGIFGFAGSGKSYGIQNLIREKFSGSDEIILISPRVLLLEDWKEKIKGLKALTFESALKNCLSNFKWIILDEVTLFPNGYLDLLMLKMSHYNDLHKRHITLIGDPLQANYYSEKDCNLLGNVRMVESVFSDVKYIYQSHRIPENVVRRFDVYDKNPHAPLDNHGTFYSDLSSARKHAASFGTKIEVILVASELEKKYFSDQVRCITYGESQGLTFDFGLISLSEESRLCSDNHIYVALTRFKRGFGFFQNFRGDLRSYKMNLGSKLLGRYINLGDSLKPFLQQMLDVNLDFLDDRSRIGAGHIIEEKTSGDPWLKGLLDLQQIEEFEELNLQETESIETTGKVHLPLASLNDEFENIKAREQREFKSLNFDWSMQFEDCGVKVKRCLNGNMSENFSAVYPVHQACDELTFLAAVKKRLRFSNPAKNVLKFRAATTTGKVLLDRFLKFIPIPKYKFPELLEEAKREFIEVKLKKSEGTIAGNSNRSDPDWQWNRIFLFMKSQQCTKFEKRFVEAKAGQTLACFSHEILCHFSPWCRYMEKVFSKFCPENFYIHQRKDFEKLAEFSKKFCRGGFCIESDYEAFDVSQDHNVLAFEVQLMEHMQIPDGIINDYIRMKTELGCKLGNFAIMRFTGEFCTFLFNTFCNMAFTFLRYKMNGTEPVCFAGDDMCALADLKESNEFNRFFDSFTLKAKVCRTLNPLFCGWRLTKFGLFKEPVLIFERLKIAIEKDKLDLVIESYFLEFCFAYKLGSWLEWVLDEKQADYQQRLSRFFVKKKHLLKGKAAELISHCDYLSDGSDEEDSKGFWEDCKRGYSNCESTLKFYIQ</sequence>
<evidence type="ECO:0000256" key="5">
    <source>
        <dbReference type="ARBA" id="ARBA00022801"/>
    </source>
</evidence>